<feature type="chain" id="PRO_5040139764" evidence="1">
    <location>
        <begin position="27"/>
        <end position="187"/>
    </location>
</feature>
<accession>A0A9N8D561</accession>
<dbReference type="AlphaFoldDB" id="A0A9N8D561"/>
<reference evidence="2" key="1">
    <citation type="submission" date="2020-06" db="EMBL/GenBank/DDBJ databases">
        <authorList>
            <consortium name="Plant Systems Biology data submission"/>
        </authorList>
    </citation>
    <scope>NUCLEOTIDE SEQUENCE</scope>
    <source>
        <strain evidence="2">D6</strain>
    </source>
</reference>
<dbReference type="Proteomes" id="UP001153069">
    <property type="component" value="Unassembled WGS sequence"/>
</dbReference>
<evidence type="ECO:0000313" key="2">
    <source>
        <dbReference type="EMBL" id="CAB9496667.1"/>
    </source>
</evidence>
<feature type="signal peptide" evidence="1">
    <location>
        <begin position="1"/>
        <end position="26"/>
    </location>
</feature>
<comment type="caution">
    <text evidence="2">The sequence shown here is derived from an EMBL/GenBank/DDBJ whole genome shotgun (WGS) entry which is preliminary data.</text>
</comment>
<evidence type="ECO:0000313" key="3">
    <source>
        <dbReference type="Proteomes" id="UP001153069"/>
    </source>
</evidence>
<gene>
    <name evidence="2" type="ORF">SEMRO_7_G006360.1</name>
</gene>
<proteinExistence type="predicted"/>
<keyword evidence="3" id="KW-1185">Reference proteome</keyword>
<dbReference type="OrthoDB" id="5984008at2759"/>
<protein>
    <submittedName>
        <fullName evidence="2">Uncharacterized protein</fullName>
    </submittedName>
</protein>
<evidence type="ECO:0000256" key="1">
    <source>
        <dbReference type="SAM" id="SignalP"/>
    </source>
</evidence>
<organism evidence="2 3">
    <name type="scientific">Seminavis robusta</name>
    <dbReference type="NCBI Taxonomy" id="568900"/>
    <lineage>
        <taxon>Eukaryota</taxon>
        <taxon>Sar</taxon>
        <taxon>Stramenopiles</taxon>
        <taxon>Ochrophyta</taxon>
        <taxon>Bacillariophyta</taxon>
        <taxon>Bacillariophyceae</taxon>
        <taxon>Bacillariophycidae</taxon>
        <taxon>Naviculales</taxon>
        <taxon>Naviculaceae</taxon>
        <taxon>Seminavis</taxon>
    </lineage>
</organism>
<keyword evidence="1" id="KW-0732">Signal</keyword>
<sequence>MKLGNATNLGVAVLLGILASSKTVNAGVYSVAVAFPPKEGESECSSDEIDALEWIAINAVAGSGYPGLRDASSWEQITEPRGNSEFGLEQGNANGNGNGRGNSRGLMIQDQSHRHLPEDCDCQHLCQTMQQYCFCCTCCNRRRLRADSHRELVAAIAEIKSKGQRGVRDAGISCVDENGMEVVLEEV</sequence>
<dbReference type="EMBL" id="CAICTM010000007">
    <property type="protein sequence ID" value="CAB9496667.1"/>
    <property type="molecule type" value="Genomic_DNA"/>
</dbReference>
<name>A0A9N8D561_9STRA</name>